<reference evidence="9 10" key="1">
    <citation type="submission" date="2016-10" db="EMBL/GenBank/DDBJ databases">
        <authorList>
            <person name="de Groot N.N."/>
        </authorList>
    </citation>
    <scope>NUCLEOTIDE SEQUENCE [LARGE SCALE GENOMIC DNA]</scope>
    <source>
        <strain evidence="9 10">F</strain>
    </source>
</reference>
<dbReference type="Proteomes" id="UP000214760">
    <property type="component" value="Unassembled WGS sequence"/>
</dbReference>
<proteinExistence type="inferred from homology"/>
<feature type="transmembrane region" description="Helical" evidence="8">
    <location>
        <begin position="254"/>
        <end position="273"/>
    </location>
</feature>
<feature type="transmembrane region" description="Helical" evidence="8">
    <location>
        <begin position="188"/>
        <end position="209"/>
    </location>
</feature>
<accession>A0A1I6IJY2</accession>
<keyword evidence="4" id="KW-1003">Cell membrane</keyword>
<dbReference type="AlphaFoldDB" id="A0A1I6IJY2"/>
<dbReference type="EMBL" id="FOZC01000002">
    <property type="protein sequence ID" value="SFR66991.1"/>
    <property type="molecule type" value="Genomic_DNA"/>
</dbReference>
<dbReference type="InterPro" id="IPR002549">
    <property type="entry name" value="AI-2E-like"/>
</dbReference>
<dbReference type="RefSeq" id="WP_075034403.1">
    <property type="nucleotide sequence ID" value="NZ_FOZC01000002.1"/>
</dbReference>
<evidence type="ECO:0000256" key="7">
    <source>
        <dbReference type="ARBA" id="ARBA00023136"/>
    </source>
</evidence>
<evidence type="ECO:0000256" key="4">
    <source>
        <dbReference type="ARBA" id="ARBA00022475"/>
    </source>
</evidence>
<feature type="transmembrane region" description="Helical" evidence="8">
    <location>
        <begin position="20"/>
        <end position="43"/>
    </location>
</feature>
<keyword evidence="5 8" id="KW-0812">Transmembrane</keyword>
<comment type="similarity">
    <text evidence="2">Belongs to the autoinducer-2 exporter (AI-2E) (TC 2.A.86) family.</text>
</comment>
<dbReference type="Pfam" id="PF01594">
    <property type="entry name" value="AI-2E_transport"/>
    <property type="match status" value="1"/>
</dbReference>
<protein>
    <submittedName>
        <fullName evidence="9">Predicted PurR-regulated permease PerM</fullName>
    </submittedName>
</protein>
<feature type="transmembrane region" description="Helical" evidence="8">
    <location>
        <begin position="49"/>
        <end position="67"/>
    </location>
</feature>
<evidence type="ECO:0000256" key="1">
    <source>
        <dbReference type="ARBA" id="ARBA00004651"/>
    </source>
</evidence>
<keyword evidence="3" id="KW-0813">Transport</keyword>
<keyword evidence="6 8" id="KW-1133">Transmembrane helix</keyword>
<comment type="subcellular location">
    <subcellularLocation>
        <location evidence="1">Cell membrane</location>
        <topology evidence="1">Multi-pass membrane protein</topology>
    </subcellularLocation>
</comment>
<dbReference type="GO" id="GO:0055085">
    <property type="term" value="P:transmembrane transport"/>
    <property type="evidence" value="ECO:0007669"/>
    <property type="project" value="TreeGrafter"/>
</dbReference>
<feature type="transmembrane region" description="Helical" evidence="8">
    <location>
        <begin position="88"/>
        <end position="114"/>
    </location>
</feature>
<name>A0A1I6IJY2_9FIRM</name>
<organism evidence="9 10">
    <name type="scientific">[Clostridium] aminophilum</name>
    <dbReference type="NCBI Taxonomy" id="1526"/>
    <lineage>
        <taxon>Bacteria</taxon>
        <taxon>Bacillati</taxon>
        <taxon>Bacillota</taxon>
        <taxon>Clostridia</taxon>
        <taxon>Lachnospirales</taxon>
        <taxon>Lachnospiraceae</taxon>
    </lineage>
</organism>
<dbReference type="GO" id="GO:0005886">
    <property type="term" value="C:plasma membrane"/>
    <property type="evidence" value="ECO:0007669"/>
    <property type="project" value="UniProtKB-SubCell"/>
</dbReference>
<sequence>MILNHFHNSESGDCSIKKVILVISYTVLLIACVIRLESVIALAGRLFSVLFPFLCGALIAFIVNIPMRTIERLIGKAIRDTEQKSRRGIRRAIAMILSFLLIFAALGIILILMIPEIAAAMVSLASGVPAFLEDLTQKTLVYFGENPQIRASLESLSRKAEWRNILDNILSFVQSGAGSVVESTLSTVSGVFGGLVTAALALMFSIYILSSKEKLGGQAVRVLQAYLPPEIVQKTLRITEIIARTYSNYFAGQFTDACIFGFLIFLLLTILSLPYAMLIGVVVALTALIPIVGAYIGLAVGAFLIAVVNPMYALYFAGVYLGTVFVDNNFIYPRVVGSSVGLPAIWVLLAVGVGGGLFGVVGMIFFIPGTSVVYQLIRENVAHRLERRGGGPVE</sequence>
<evidence type="ECO:0000313" key="9">
    <source>
        <dbReference type="EMBL" id="SFR66991.1"/>
    </source>
</evidence>
<evidence type="ECO:0000256" key="3">
    <source>
        <dbReference type="ARBA" id="ARBA00022448"/>
    </source>
</evidence>
<dbReference type="PANTHER" id="PTHR21716">
    <property type="entry name" value="TRANSMEMBRANE PROTEIN"/>
    <property type="match status" value="1"/>
</dbReference>
<feature type="transmembrane region" description="Helical" evidence="8">
    <location>
        <begin position="344"/>
        <end position="377"/>
    </location>
</feature>
<evidence type="ECO:0000256" key="6">
    <source>
        <dbReference type="ARBA" id="ARBA00022989"/>
    </source>
</evidence>
<feature type="transmembrane region" description="Helical" evidence="8">
    <location>
        <begin position="312"/>
        <end position="332"/>
    </location>
</feature>
<feature type="transmembrane region" description="Helical" evidence="8">
    <location>
        <begin position="279"/>
        <end position="305"/>
    </location>
</feature>
<gene>
    <name evidence="9" type="ORF">SAMN02910262_00453</name>
</gene>
<evidence type="ECO:0000256" key="2">
    <source>
        <dbReference type="ARBA" id="ARBA00009773"/>
    </source>
</evidence>
<dbReference type="PANTHER" id="PTHR21716:SF53">
    <property type="entry name" value="PERMEASE PERM-RELATED"/>
    <property type="match status" value="1"/>
</dbReference>
<evidence type="ECO:0000256" key="5">
    <source>
        <dbReference type="ARBA" id="ARBA00022692"/>
    </source>
</evidence>
<evidence type="ECO:0000313" key="10">
    <source>
        <dbReference type="Proteomes" id="UP000214760"/>
    </source>
</evidence>
<evidence type="ECO:0000256" key="8">
    <source>
        <dbReference type="SAM" id="Phobius"/>
    </source>
</evidence>
<keyword evidence="7 8" id="KW-0472">Membrane</keyword>